<dbReference type="Proteomes" id="UP001147760">
    <property type="component" value="Unassembled WGS sequence"/>
</dbReference>
<evidence type="ECO:0000313" key="3">
    <source>
        <dbReference type="Proteomes" id="UP001147760"/>
    </source>
</evidence>
<feature type="region of interest" description="Disordered" evidence="1">
    <location>
        <begin position="28"/>
        <end position="51"/>
    </location>
</feature>
<keyword evidence="3" id="KW-1185">Reference proteome</keyword>
<proteinExistence type="predicted"/>
<protein>
    <submittedName>
        <fullName evidence="2">Uncharacterized protein</fullName>
    </submittedName>
</protein>
<reference evidence="2" key="1">
    <citation type="submission" date="2022-12" db="EMBL/GenBank/DDBJ databases">
        <authorList>
            <person name="Petersen C."/>
        </authorList>
    </citation>
    <scope>NUCLEOTIDE SEQUENCE</scope>
    <source>
        <strain evidence="2">IBT 17660</strain>
    </source>
</reference>
<dbReference type="EMBL" id="JAPWDO010000006">
    <property type="protein sequence ID" value="KAJ5465540.1"/>
    <property type="molecule type" value="Genomic_DNA"/>
</dbReference>
<evidence type="ECO:0000313" key="2">
    <source>
        <dbReference type="EMBL" id="KAJ5465540.1"/>
    </source>
</evidence>
<reference evidence="2" key="2">
    <citation type="journal article" date="2023" name="IMA Fungus">
        <title>Comparative genomic study of the Penicillium genus elucidates a diverse pangenome and 15 lateral gene transfer events.</title>
        <authorList>
            <person name="Petersen C."/>
            <person name="Sorensen T."/>
            <person name="Nielsen M.R."/>
            <person name="Sondergaard T.E."/>
            <person name="Sorensen J.L."/>
            <person name="Fitzpatrick D.A."/>
            <person name="Frisvad J.C."/>
            <person name="Nielsen K.L."/>
        </authorList>
    </citation>
    <scope>NUCLEOTIDE SEQUENCE</scope>
    <source>
        <strain evidence="2">IBT 17660</strain>
    </source>
</reference>
<organism evidence="2 3">
    <name type="scientific">Penicillium desertorum</name>
    <dbReference type="NCBI Taxonomy" id="1303715"/>
    <lineage>
        <taxon>Eukaryota</taxon>
        <taxon>Fungi</taxon>
        <taxon>Dikarya</taxon>
        <taxon>Ascomycota</taxon>
        <taxon>Pezizomycotina</taxon>
        <taxon>Eurotiomycetes</taxon>
        <taxon>Eurotiomycetidae</taxon>
        <taxon>Eurotiales</taxon>
        <taxon>Aspergillaceae</taxon>
        <taxon>Penicillium</taxon>
    </lineage>
</organism>
<sequence length="151" mass="17267">MSQISETSEISQISKISQIQHFLPNLEEVRRNPSPDPPVPTISEPRANTKEVTTNNAIPTLNDEQLELLTEIRVRCDERASSRAQIMEEGWSIMRTVGMVISLTYRNGCPWPNFLWALEQRMMMLVTEMVALGASEYYDQALARMAFEYAL</sequence>
<gene>
    <name evidence="2" type="ORF">N7530_009327</name>
</gene>
<comment type="caution">
    <text evidence="2">The sequence shown here is derived from an EMBL/GenBank/DDBJ whole genome shotgun (WGS) entry which is preliminary data.</text>
</comment>
<accession>A0A9W9WIG2</accession>
<dbReference type="OrthoDB" id="10575544at2759"/>
<name>A0A9W9WIG2_9EURO</name>
<dbReference type="AlphaFoldDB" id="A0A9W9WIG2"/>
<evidence type="ECO:0000256" key="1">
    <source>
        <dbReference type="SAM" id="MobiDB-lite"/>
    </source>
</evidence>